<keyword evidence="5 8" id="KW-0812">Transmembrane</keyword>
<gene>
    <name evidence="9" type="ORF">JIV24_08055</name>
</gene>
<evidence type="ECO:0000313" key="10">
    <source>
        <dbReference type="Proteomes" id="UP000605676"/>
    </source>
</evidence>
<feature type="transmembrane region" description="Helical" evidence="8">
    <location>
        <begin position="142"/>
        <end position="162"/>
    </location>
</feature>
<sequence>MKKQKNQADVFIRVEQWCSNNQKALIFTILSIFTLMSMLLFNLRISEGGDDSTYIIRAVNFINDGAYPSFQGPLYPMFLSLFVSLFGIKLGVLKLSSFALMLFCLWFIYKHFKGRVPYTLLFATLLLVSVSSYFTYFSSQTYSEALFLVLQLPVIALVFKLIDNKTNTFNWKTVALLSLAIFAGYLTRTVGVGTLIAVMVFLALDKRYKEAGAILGGFIVLFGFFLIIKSSIWQIPMFDDGQASTLIYKHPYQLDKGKETIGGFITRFIDNSNLYLSKHFIKMLGLRAAGPTAVYGFITVLLYAIFAYATAKAFKKNKYLLFVAIYLMTMLGITFTALQKLWDQYRLIIPFFPFMVMTVLYGLWELSQLKKSSLLKYLFLVLIGISFIGSAKQSFTKIDLLTLRKNLKGDLYEGYTDDWRHFLSMSEYAGKKLPEQSYVAARKPNMARIYADGKKFYGIYRFDTNDPDKLLQRLKDKKVTHVIMASLRKNPRVNNGQTINTIQRYLYIISKKYPEVFKLEYQIGKIEPAFLFRVDYKAAKSIESNNQGN</sequence>
<keyword evidence="2" id="KW-1003">Cell membrane</keyword>
<evidence type="ECO:0000313" key="9">
    <source>
        <dbReference type="EMBL" id="MBK3517289.1"/>
    </source>
</evidence>
<reference evidence="9 10" key="1">
    <citation type="submission" date="2021-01" db="EMBL/GenBank/DDBJ databases">
        <title>Carboxyliciviraga sp.nov., isolated from coastal sediments.</title>
        <authorList>
            <person name="Lu D."/>
            <person name="Zhang T."/>
        </authorList>
    </citation>
    <scope>NUCLEOTIDE SEQUENCE [LARGE SCALE GENOMIC DNA]</scope>
    <source>
        <strain evidence="9 10">N1Y132</strain>
    </source>
</reference>
<keyword evidence="4" id="KW-0808">Transferase</keyword>
<dbReference type="Proteomes" id="UP000605676">
    <property type="component" value="Unassembled WGS sequence"/>
</dbReference>
<keyword evidence="7 8" id="KW-0472">Membrane</keyword>
<dbReference type="InterPro" id="IPR050297">
    <property type="entry name" value="LipidA_mod_glycosyltrf_83"/>
</dbReference>
<evidence type="ECO:0000256" key="6">
    <source>
        <dbReference type="ARBA" id="ARBA00022989"/>
    </source>
</evidence>
<feature type="transmembrane region" description="Helical" evidence="8">
    <location>
        <begin position="174"/>
        <end position="204"/>
    </location>
</feature>
<dbReference type="PANTHER" id="PTHR33908">
    <property type="entry name" value="MANNOSYLTRANSFERASE YKCB-RELATED"/>
    <property type="match status" value="1"/>
</dbReference>
<evidence type="ECO:0000256" key="4">
    <source>
        <dbReference type="ARBA" id="ARBA00022679"/>
    </source>
</evidence>
<protein>
    <recommendedName>
        <fullName evidence="11">Glycosyltransferase RgtA/B/C/D-like domain-containing protein</fullName>
    </recommendedName>
</protein>
<accession>A0ABS1HI22</accession>
<organism evidence="9 10">
    <name type="scientific">Carboxylicivirga marina</name>
    <dbReference type="NCBI Taxonomy" id="2800988"/>
    <lineage>
        <taxon>Bacteria</taxon>
        <taxon>Pseudomonadati</taxon>
        <taxon>Bacteroidota</taxon>
        <taxon>Bacteroidia</taxon>
        <taxon>Marinilabiliales</taxon>
        <taxon>Marinilabiliaceae</taxon>
        <taxon>Carboxylicivirga</taxon>
    </lineage>
</organism>
<evidence type="ECO:0000256" key="5">
    <source>
        <dbReference type="ARBA" id="ARBA00022692"/>
    </source>
</evidence>
<feature type="transmembrane region" description="Helical" evidence="8">
    <location>
        <begin position="116"/>
        <end position="136"/>
    </location>
</feature>
<feature type="transmembrane region" description="Helical" evidence="8">
    <location>
        <begin position="376"/>
        <end position="395"/>
    </location>
</feature>
<evidence type="ECO:0000256" key="2">
    <source>
        <dbReference type="ARBA" id="ARBA00022475"/>
    </source>
</evidence>
<comment type="caution">
    <text evidence="9">The sequence shown here is derived from an EMBL/GenBank/DDBJ whole genome shotgun (WGS) entry which is preliminary data.</text>
</comment>
<keyword evidence="6 8" id="KW-1133">Transmembrane helix</keyword>
<proteinExistence type="predicted"/>
<dbReference type="RefSeq" id="WP_200464517.1">
    <property type="nucleotide sequence ID" value="NZ_JAENRR010000014.1"/>
</dbReference>
<feature type="transmembrane region" description="Helical" evidence="8">
    <location>
        <begin position="345"/>
        <end position="364"/>
    </location>
</feature>
<feature type="transmembrane region" description="Helical" evidence="8">
    <location>
        <begin position="24"/>
        <end position="43"/>
    </location>
</feature>
<evidence type="ECO:0008006" key="11">
    <source>
        <dbReference type="Google" id="ProtNLM"/>
    </source>
</evidence>
<dbReference type="EMBL" id="JAENRR010000014">
    <property type="protein sequence ID" value="MBK3517289.1"/>
    <property type="molecule type" value="Genomic_DNA"/>
</dbReference>
<feature type="transmembrane region" description="Helical" evidence="8">
    <location>
        <begin position="319"/>
        <end position="338"/>
    </location>
</feature>
<feature type="transmembrane region" description="Helical" evidence="8">
    <location>
        <begin position="210"/>
        <end position="228"/>
    </location>
</feature>
<comment type="subcellular location">
    <subcellularLocation>
        <location evidence="1">Cell membrane</location>
        <topology evidence="1">Multi-pass membrane protein</topology>
    </subcellularLocation>
</comment>
<evidence type="ECO:0000256" key="1">
    <source>
        <dbReference type="ARBA" id="ARBA00004651"/>
    </source>
</evidence>
<dbReference type="PANTHER" id="PTHR33908:SF11">
    <property type="entry name" value="MEMBRANE PROTEIN"/>
    <property type="match status" value="1"/>
</dbReference>
<evidence type="ECO:0000256" key="8">
    <source>
        <dbReference type="SAM" id="Phobius"/>
    </source>
</evidence>
<evidence type="ECO:0000256" key="7">
    <source>
        <dbReference type="ARBA" id="ARBA00023136"/>
    </source>
</evidence>
<feature type="transmembrane region" description="Helical" evidence="8">
    <location>
        <begin position="284"/>
        <end position="307"/>
    </location>
</feature>
<feature type="transmembrane region" description="Helical" evidence="8">
    <location>
        <begin position="77"/>
        <end position="109"/>
    </location>
</feature>
<keyword evidence="10" id="KW-1185">Reference proteome</keyword>
<evidence type="ECO:0000256" key="3">
    <source>
        <dbReference type="ARBA" id="ARBA00022676"/>
    </source>
</evidence>
<name>A0ABS1HI22_9BACT</name>
<keyword evidence="3" id="KW-0328">Glycosyltransferase</keyword>